<feature type="compositionally biased region" description="Low complexity" evidence="1">
    <location>
        <begin position="374"/>
        <end position="384"/>
    </location>
</feature>
<feature type="compositionally biased region" description="Low complexity" evidence="1">
    <location>
        <begin position="395"/>
        <end position="405"/>
    </location>
</feature>
<feature type="region of interest" description="Disordered" evidence="1">
    <location>
        <begin position="488"/>
        <end position="553"/>
    </location>
</feature>
<feature type="region of interest" description="Disordered" evidence="1">
    <location>
        <begin position="322"/>
        <end position="343"/>
    </location>
</feature>
<dbReference type="AlphaFoldDB" id="A0A0R3UN31"/>
<proteinExistence type="predicted"/>
<evidence type="ECO:0000313" key="3">
    <source>
        <dbReference type="Proteomes" id="UP000267029"/>
    </source>
</evidence>
<protein>
    <submittedName>
        <fullName evidence="2">Uncharacterized protein</fullName>
    </submittedName>
</protein>
<reference evidence="2 3" key="1">
    <citation type="submission" date="2018-10" db="EMBL/GenBank/DDBJ databases">
        <authorList>
            <consortium name="Pathogen Informatics"/>
        </authorList>
    </citation>
    <scope>NUCLEOTIDE SEQUENCE [LARGE SCALE GENOMIC DNA]</scope>
</reference>
<evidence type="ECO:0000256" key="1">
    <source>
        <dbReference type="SAM" id="MobiDB-lite"/>
    </source>
</evidence>
<organism evidence="2 3">
    <name type="scientific">Mesocestoides corti</name>
    <name type="common">Flatworm</name>
    <dbReference type="NCBI Taxonomy" id="53468"/>
    <lineage>
        <taxon>Eukaryota</taxon>
        <taxon>Metazoa</taxon>
        <taxon>Spiralia</taxon>
        <taxon>Lophotrochozoa</taxon>
        <taxon>Platyhelminthes</taxon>
        <taxon>Cestoda</taxon>
        <taxon>Eucestoda</taxon>
        <taxon>Cyclophyllidea</taxon>
        <taxon>Mesocestoididae</taxon>
        <taxon>Mesocestoides</taxon>
    </lineage>
</organism>
<accession>A0A0R3UN31</accession>
<keyword evidence="3" id="KW-1185">Reference proteome</keyword>
<dbReference type="OrthoDB" id="6246200at2759"/>
<dbReference type="EMBL" id="UXSR01005658">
    <property type="protein sequence ID" value="VDD83178.1"/>
    <property type="molecule type" value="Genomic_DNA"/>
</dbReference>
<sequence>MRHSILTGKKASALNVEAEVRRRLLEIENSSGMRLPPDQRTKLVIISLLLQEIEFKDKHELELCLDILTTDSHLLAAVRSILLSPVFIGTIGGHVTEPLSFKILKSSRCVDLLSQMGVPEVEFKGVHVVTFLDIASQRKSMTVDLYMRRFLPKFIINLTNTSEECMLYALLCPIALMLFRRRKQPQCGSKERLVAGAGVQPPLNNAHRNPSSAGRARTSQPEHCAISLCYQTPRDTLNRLLWSLHSLTHLLAGACLVALSPPVHARCVRWCHWCRRRSSSRAELIGRVTGFDIACHMTQTERANYCRRGRCDASNVAVDTTTQPASRVGVAKPHRSPRGEYEHRIRTQTHSLNRALVSFGECSHEASPSRCKLPRSSDLLLPSRRSQHSQREEASTSTSGEGSCGDSRDEEVGKPSAASPCVVTKTPPLAVTPASPREALGRPVSMFADFSASPPTAASTRVRVLSVGSDGSKVVAATTEAVSLRPKTKPAEAACRPSVRQPPPTAPKSELAPLIKPEGVYPAIRLRPTPSQTTREPAKILDPSAEGDSSRHSRVCDLIKVFQQSNVS</sequence>
<gene>
    <name evidence="2" type="ORF">MCOS_LOCUS9181</name>
</gene>
<dbReference type="Proteomes" id="UP000267029">
    <property type="component" value="Unassembled WGS sequence"/>
</dbReference>
<feature type="region of interest" description="Disordered" evidence="1">
    <location>
        <begin position="365"/>
        <end position="436"/>
    </location>
</feature>
<evidence type="ECO:0000313" key="2">
    <source>
        <dbReference type="EMBL" id="VDD83178.1"/>
    </source>
</evidence>
<name>A0A0R3UN31_MESCO</name>